<dbReference type="Proteomes" id="UP000789706">
    <property type="component" value="Unassembled WGS sequence"/>
</dbReference>
<name>A0A9N9CN02_9GLOM</name>
<dbReference type="OrthoDB" id="426718at2759"/>
<accession>A0A9N9CN02</accession>
<comment type="caution">
    <text evidence="2">The sequence shown here is derived from an EMBL/GenBank/DDBJ whole genome shotgun (WGS) entry which is preliminary data.</text>
</comment>
<reference evidence="2" key="1">
    <citation type="submission" date="2021-06" db="EMBL/GenBank/DDBJ databases">
        <authorList>
            <person name="Kallberg Y."/>
            <person name="Tangrot J."/>
            <person name="Rosling A."/>
        </authorList>
    </citation>
    <scope>NUCLEOTIDE SEQUENCE</scope>
    <source>
        <strain evidence="2">AZ414A</strain>
    </source>
</reference>
<dbReference type="GO" id="GO:0006629">
    <property type="term" value="P:lipid metabolic process"/>
    <property type="evidence" value="ECO:0007669"/>
    <property type="project" value="InterPro"/>
</dbReference>
<dbReference type="Pfam" id="PF01764">
    <property type="entry name" value="Lipase_3"/>
    <property type="match status" value="1"/>
</dbReference>
<dbReference type="InterPro" id="IPR002921">
    <property type="entry name" value="Fungal_lipase-type"/>
</dbReference>
<protein>
    <submittedName>
        <fullName evidence="2">871_t:CDS:1</fullName>
    </submittedName>
</protein>
<dbReference type="Gene3D" id="3.40.50.1820">
    <property type="entry name" value="alpha/beta hydrolase"/>
    <property type="match status" value="1"/>
</dbReference>
<evidence type="ECO:0000259" key="1">
    <source>
        <dbReference type="Pfam" id="PF01764"/>
    </source>
</evidence>
<feature type="non-terminal residue" evidence="2">
    <location>
        <position position="172"/>
    </location>
</feature>
<gene>
    <name evidence="2" type="ORF">DEBURN_LOCUS9738</name>
</gene>
<dbReference type="AlphaFoldDB" id="A0A9N9CN02"/>
<organism evidence="2 3">
    <name type="scientific">Diversispora eburnea</name>
    <dbReference type="NCBI Taxonomy" id="1213867"/>
    <lineage>
        <taxon>Eukaryota</taxon>
        <taxon>Fungi</taxon>
        <taxon>Fungi incertae sedis</taxon>
        <taxon>Mucoromycota</taxon>
        <taxon>Glomeromycotina</taxon>
        <taxon>Glomeromycetes</taxon>
        <taxon>Diversisporales</taxon>
        <taxon>Diversisporaceae</taxon>
        <taxon>Diversispora</taxon>
    </lineage>
</organism>
<dbReference type="EMBL" id="CAJVPK010002076">
    <property type="protein sequence ID" value="CAG8605716.1"/>
    <property type="molecule type" value="Genomic_DNA"/>
</dbReference>
<evidence type="ECO:0000313" key="3">
    <source>
        <dbReference type="Proteomes" id="UP000789706"/>
    </source>
</evidence>
<dbReference type="InterPro" id="IPR029058">
    <property type="entry name" value="AB_hydrolase_fold"/>
</dbReference>
<evidence type="ECO:0000313" key="2">
    <source>
        <dbReference type="EMBL" id="CAG8605716.1"/>
    </source>
</evidence>
<feature type="domain" description="Fungal lipase-type" evidence="1">
    <location>
        <begin position="108"/>
        <end position="166"/>
    </location>
</feature>
<sequence>NSMIVLKSPVLNPPQPIPFNVDLVETLLFFSSVVYYRGNPNYNKMRDTTKSTIKKRRKDAKKRIDEIIRSWGIKFHSFGELKSTENIFAGLFWSKEKNFIVVAFKGSSPPVIRFYYSLFTDYDDPLKRCTANSLVEVILKKVEKWNNPIPVNIWVTGHSLGGALAQTFYAIF</sequence>
<keyword evidence="3" id="KW-1185">Reference proteome</keyword>
<proteinExistence type="predicted"/>
<dbReference type="SUPFAM" id="SSF53474">
    <property type="entry name" value="alpha/beta-Hydrolases"/>
    <property type="match status" value="1"/>
</dbReference>